<dbReference type="RefSeq" id="WP_368654837.1">
    <property type="nucleotide sequence ID" value="NZ_CP162599.1"/>
</dbReference>
<dbReference type="InterPro" id="IPR050992">
    <property type="entry name" value="CheZ_family_phosphatases"/>
</dbReference>
<dbReference type="SUPFAM" id="SSF103039">
    <property type="entry name" value="CheC-like"/>
    <property type="match status" value="1"/>
</dbReference>
<evidence type="ECO:0000259" key="3">
    <source>
        <dbReference type="Pfam" id="PF04509"/>
    </source>
</evidence>
<dbReference type="PANTHER" id="PTHR43693">
    <property type="entry name" value="PROTEIN PHOSPHATASE CHEZ"/>
    <property type="match status" value="1"/>
</dbReference>
<dbReference type="EMBL" id="CP162599">
    <property type="protein sequence ID" value="XDK34160.1"/>
    <property type="molecule type" value="Genomic_DNA"/>
</dbReference>
<evidence type="ECO:0000256" key="2">
    <source>
        <dbReference type="ARBA" id="ARBA00022801"/>
    </source>
</evidence>
<dbReference type="CDD" id="cd17909">
    <property type="entry name" value="CheC_ClassI"/>
    <property type="match status" value="1"/>
</dbReference>
<proteinExistence type="predicted"/>
<dbReference type="InterPro" id="IPR007597">
    <property type="entry name" value="CheC"/>
</dbReference>
<evidence type="ECO:0000256" key="1">
    <source>
        <dbReference type="ARBA" id="ARBA00022500"/>
    </source>
</evidence>
<keyword evidence="2" id="KW-0378">Hydrolase</keyword>
<accession>A0AB39HUZ1</accession>
<dbReference type="GO" id="GO:0016787">
    <property type="term" value="F:hydrolase activity"/>
    <property type="evidence" value="ECO:0007669"/>
    <property type="project" value="UniProtKB-KW"/>
</dbReference>
<organism evidence="4">
    <name type="scientific">Ornithinibacillus sp. 4-3</name>
    <dbReference type="NCBI Taxonomy" id="3231488"/>
    <lineage>
        <taxon>Bacteria</taxon>
        <taxon>Bacillati</taxon>
        <taxon>Bacillota</taxon>
        <taxon>Bacilli</taxon>
        <taxon>Bacillales</taxon>
        <taxon>Bacillaceae</taxon>
        <taxon>Ornithinibacillus</taxon>
    </lineage>
</organism>
<reference evidence="4" key="1">
    <citation type="submission" date="2024-07" db="EMBL/GenBank/DDBJ databases">
        <title>Halotolerant mesophilic bacterium Ornithinibacillus sp. 4-3, sp. nov., isolated from soil.</title>
        <authorList>
            <person name="Sidarenka A.V."/>
            <person name="Guliayeva D.E."/>
            <person name="Leanovich S.I."/>
            <person name="Hileuskaya K.S."/>
            <person name="Akhremchuk A.E."/>
            <person name="Sikolenko M.A."/>
            <person name="Valentovich L.N."/>
        </authorList>
    </citation>
    <scope>NUCLEOTIDE SEQUENCE</scope>
    <source>
        <strain evidence="4">4-3</strain>
    </source>
</reference>
<dbReference type="Pfam" id="PF04509">
    <property type="entry name" value="CheC"/>
    <property type="match status" value="2"/>
</dbReference>
<keyword evidence="1" id="KW-0145">Chemotaxis</keyword>
<name>A0AB39HUZ1_9BACI</name>
<sequence>MDFKDLSQIHLEVLREIGNIGTGNAVTSMSQMVNKRIDMKMPSANVVTFDEMMEVIGGPDEVVVAMLFQIQGEAKGTVFFILSVEEAEHLVSEVSNGATLNLFNGEEPDEFTLSILTEIGNIMTGSYLSALSDFLKVQMLPSIPHLGVDLAGSILTAGLVELSNVSDYAIIINTEINDGDSKGIRGHFLLIPEHETLVKIFEALGVNGYE</sequence>
<protein>
    <submittedName>
        <fullName evidence="4">Chemotaxis protein CheC</fullName>
    </submittedName>
</protein>
<feature type="domain" description="CheC-like protein" evidence="3">
    <location>
        <begin position="10"/>
        <end position="44"/>
    </location>
</feature>
<dbReference type="PANTHER" id="PTHR43693:SF1">
    <property type="entry name" value="PROTEIN PHOSPHATASE CHEZ"/>
    <property type="match status" value="1"/>
</dbReference>
<gene>
    <name evidence="4" type="ORF">AB4Y30_07380</name>
</gene>
<dbReference type="Gene3D" id="3.40.1550.10">
    <property type="entry name" value="CheC-like"/>
    <property type="match status" value="1"/>
</dbReference>
<feature type="domain" description="CheC-like protein" evidence="3">
    <location>
        <begin position="113"/>
        <end position="144"/>
    </location>
</feature>
<evidence type="ECO:0000313" key="4">
    <source>
        <dbReference type="EMBL" id="XDK34160.1"/>
    </source>
</evidence>
<dbReference type="AlphaFoldDB" id="A0AB39HUZ1"/>
<dbReference type="InterPro" id="IPR028976">
    <property type="entry name" value="CheC-like_sf"/>
</dbReference>
<dbReference type="GO" id="GO:0006935">
    <property type="term" value="P:chemotaxis"/>
    <property type="evidence" value="ECO:0007669"/>
    <property type="project" value="UniProtKB-KW"/>
</dbReference>